<feature type="chain" id="PRO_5045214483" evidence="3">
    <location>
        <begin position="20"/>
        <end position="307"/>
    </location>
</feature>
<dbReference type="Gene3D" id="3.40.50.1820">
    <property type="entry name" value="alpha/beta hydrolase"/>
    <property type="match status" value="1"/>
</dbReference>
<feature type="domain" description="AB hydrolase-1" evidence="4">
    <location>
        <begin position="34"/>
        <end position="293"/>
    </location>
</feature>
<proteinExistence type="inferred from homology"/>
<gene>
    <name evidence="5" type="ORF">VB264_02410</name>
</gene>
<evidence type="ECO:0000256" key="3">
    <source>
        <dbReference type="SAM" id="SignalP"/>
    </source>
</evidence>
<dbReference type="PANTHER" id="PTHR43798">
    <property type="entry name" value="MONOACYLGLYCEROL LIPASE"/>
    <property type="match status" value="1"/>
</dbReference>
<sequence>MKLFTLFITLFLSAISVSGQTLYTKAYGNAKDTPIIFIHGGPSGNGTLFEGTTAKKLAEKGFYVIIYDRRGEGRSIDSTAIFTYQEAFNDLNSLYKHYNLNKANIIGHSFGGLVSTLYTEKYPTKVSSLVLAGALFSQQETYNHILSTLKKTYTDNNDTTMLKKLLYIENLDKHSAEYRKGCYELAGEGGFFKVPSPSEEAIKLKKEYEASEFYKTNIRNKNAAILFYKNEPLNNINTKTILAKLKRDKMKIYAIYGKQDGIFSNAQIQYMQELVGKNNFKLIDNCSHYLFVDQQKAFLDGIEKWLK</sequence>
<keyword evidence="6" id="KW-1185">Reference proteome</keyword>
<dbReference type="Proteomes" id="UP001304671">
    <property type="component" value="Unassembled WGS sequence"/>
</dbReference>
<accession>A0ABU5QHT5</accession>
<name>A0ABU5QHT5_9BACT</name>
<protein>
    <submittedName>
        <fullName evidence="5">Alpha/beta hydrolase</fullName>
    </submittedName>
</protein>
<dbReference type="PRINTS" id="PR00793">
    <property type="entry name" value="PROAMNOPTASE"/>
</dbReference>
<comment type="caution">
    <text evidence="5">The sequence shown here is derived from an EMBL/GenBank/DDBJ whole genome shotgun (WGS) entry which is preliminary data.</text>
</comment>
<reference evidence="5 6" key="1">
    <citation type="submission" date="2023-12" db="EMBL/GenBank/DDBJ databases">
        <title>Novel species of the genus Arcicella isolated from rivers.</title>
        <authorList>
            <person name="Lu H."/>
        </authorList>
    </citation>
    <scope>NUCLEOTIDE SEQUENCE [LARGE SCALE GENOMIC DNA]</scope>
    <source>
        <strain evidence="5 6">LMG 21963</strain>
    </source>
</reference>
<evidence type="ECO:0000259" key="4">
    <source>
        <dbReference type="Pfam" id="PF00561"/>
    </source>
</evidence>
<keyword evidence="2 5" id="KW-0378">Hydrolase</keyword>
<evidence type="ECO:0000313" key="5">
    <source>
        <dbReference type="EMBL" id="MEA5256618.1"/>
    </source>
</evidence>
<dbReference type="InterPro" id="IPR050266">
    <property type="entry name" value="AB_hydrolase_sf"/>
</dbReference>
<feature type="signal peptide" evidence="3">
    <location>
        <begin position="1"/>
        <end position="19"/>
    </location>
</feature>
<dbReference type="GO" id="GO:0016787">
    <property type="term" value="F:hydrolase activity"/>
    <property type="evidence" value="ECO:0007669"/>
    <property type="project" value="UniProtKB-KW"/>
</dbReference>
<dbReference type="PANTHER" id="PTHR43798:SF31">
    <property type="entry name" value="AB HYDROLASE SUPERFAMILY PROTEIN YCLE"/>
    <property type="match status" value="1"/>
</dbReference>
<evidence type="ECO:0000256" key="2">
    <source>
        <dbReference type="ARBA" id="ARBA00022801"/>
    </source>
</evidence>
<dbReference type="InterPro" id="IPR000073">
    <property type="entry name" value="AB_hydrolase_1"/>
</dbReference>
<comment type="similarity">
    <text evidence="1">Belongs to the peptidase S33 family.</text>
</comment>
<dbReference type="SUPFAM" id="SSF53474">
    <property type="entry name" value="alpha/beta-Hydrolases"/>
    <property type="match status" value="1"/>
</dbReference>
<dbReference type="Pfam" id="PF00561">
    <property type="entry name" value="Abhydrolase_1"/>
    <property type="match status" value="1"/>
</dbReference>
<dbReference type="RefSeq" id="WP_323246437.1">
    <property type="nucleotide sequence ID" value="NZ_JAYFUL010000002.1"/>
</dbReference>
<dbReference type="PRINTS" id="PR00111">
    <property type="entry name" value="ABHYDROLASE"/>
</dbReference>
<evidence type="ECO:0000313" key="6">
    <source>
        <dbReference type="Proteomes" id="UP001304671"/>
    </source>
</evidence>
<organism evidence="5 6">
    <name type="scientific">Arcicella aquatica</name>
    <dbReference type="NCBI Taxonomy" id="217141"/>
    <lineage>
        <taxon>Bacteria</taxon>
        <taxon>Pseudomonadati</taxon>
        <taxon>Bacteroidota</taxon>
        <taxon>Cytophagia</taxon>
        <taxon>Cytophagales</taxon>
        <taxon>Flectobacillaceae</taxon>
        <taxon>Arcicella</taxon>
    </lineage>
</organism>
<evidence type="ECO:0000256" key="1">
    <source>
        <dbReference type="ARBA" id="ARBA00010088"/>
    </source>
</evidence>
<keyword evidence="3" id="KW-0732">Signal</keyword>
<dbReference type="InterPro" id="IPR002410">
    <property type="entry name" value="Peptidase_S33"/>
</dbReference>
<dbReference type="InterPro" id="IPR029058">
    <property type="entry name" value="AB_hydrolase_fold"/>
</dbReference>
<dbReference type="EMBL" id="JAYFUL010000002">
    <property type="protein sequence ID" value="MEA5256618.1"/>
    <property type="molecule type" value="Genomic_DNA"/>
</dbReference>